<dbReference type="AlphaFoldDB" id="A0A8G2BKM2"/>
<dbReference type="RefSeq" id="WP_093150643.1">
    <property type="nucleotide sequence ID" value="NZ_FNBW01000007.1"/>
</dbReference>
<organism evidence="1 2">
    <name type="scientific">Thalassobaculum litoreum DSM 18839</name>
    <dbReference type="NCBI Taxonomy" id="1123362"/>
    <lineage>
        <taxon>Bacteria</taxon>
        <taxon>Pseudomonadati</taxon>
        <taxon>Pseudomonadota</taxon>
        <taxon>Alphaproteobacteria</taxon>
        <taxon>Rhodospirillales</taxon>
        <taxon>Thalassobaculaceae</taxon>
        <taxon>Thalassobaculum</taxon>
    </lineage>
</organism>
<keyword evidence="2" id="KW-1185">Reference proteome</keyword>
<evidence type="ECO:0000313" key="2">
    <source>
        <dbReference type="Proteomes" id="UP000198615"/>
    </source>
</evidence>
<sequence length="70" mass="7607">MSTSTPVTPQSQAVIAAQYLFDAALATFNARVIQGQPHAIKQAREELHGHLDHLLDARHQQLHALINGGT</sequence>
<proteinExistence type="predicted"/>
<gene>
    <name evidence="1" type="ORF">SAMN05660686_02459</name>
</gene>
<comment type="caution">
    <text evidence="1">The sequence shown here is derived from an EMBL/GenBank/DDBJ whole genome shotgun (WGS) entry which is preliminary data.</text>
</comment>
<dbReference type="EMBL" id="FNBW01000007">
    <property type="protein sequence ID" value="SDF83264.1"/>
    <property type="molecule type" value="Genomic_DNA"/>
</dbReference>
<evidence type="ECO:0000313" key="1">
    <source>
        <dbReference type="EMBL" id="SDF83264.1"/>
    </source>
</evidence>
<accession>A0A8G2BKM2</accession>
<protein>
    <submittedName>
        <fullName evidence="1">Uncharacterized protein</fullName>
    </submittedName>
</protein>
<reference evidence="1 2" key="1">
    <citation type="submission" date="2016-10" db="EMBL/GenBank/DDBJ databases">
        <authorList>
            <person name="Varghese N."/>
            <person name="Submissions S."/>
        </authorList>
    </citation>
    <scope>NUCLEOTIDE SEQUENCE [LARGE SCALE GENOMIC DNA]</scope>
    <source>
        <strain evidence="1 2">DSM 18839</strain>
    </source>
</reference>
<name>A0A8G2BKM2_9PROT</name>
<dbReference type="Proteomes" id="UP000198615">
    <property type="component" value="Unassembled WGS sequence"/>
</dbReference>